<dbReference type="Proteomes" id="UP000799770">
    <property type="component" value="Unassembled WGS sequence"/>
</dbReference>
<name>A0A6A5YRG5_9PLEO</name>
<evidence type="ECO:0000313" key="2">
    <source>
        <dbReference type="Proteomes" id="UP000799770"/>
    </source>
</evidence>
<keyword evidence="2" id="KW-1185">Reference proteome</keyword>
<protein>
    <submittedName>
        <fullName evidence="1">Uncharacterized protein</fullName>
    </submittedName>
</protein>
<dbReference type="AlphaFoldDB" id="A0A6A5YRG5"/>
<gene>
    <name evidence="1" type="ORF">BDV96DRAFT_651671</name>
</gene>
<accession>A0A6A5YRG5</accession>
<reference evidence="1" key="1">
    <citation type="journal article" date="2020" name="Stud. Mycol.">
        <title>101 Dothideomycetes genomes: a test case for predicting lifestyles and emergence of pathogens.</title>
        <authorList>
            <person name="Haridas S."/>
            <person name="Albert R."/>
            <person name="Binder M."/>
            <person name="Bloem J."/>
            <person name="Labutti K."/>
            <person name="Salamov A."/>
            <person name="Andreopoulos B."/>
            <person name="Baker S."/>
            <person name="Barry K."/>
            <person name="Bills G."/>
            <person name="Bluhm B."/>
            <person name="Cannon C."/>
            <person name="Castanera R."/>
            <person name="Culley D."/>
            <person name="Daum C."/>
            <person name="Ezra D."/>
            <person name="Gonzalez J."/>
            <person name="Henrissat B."/>
            <person name="Kuo A."/>
            <person name="Liang C."/>
            <person name="Lipzen A."/>
            <person name="Lutzoni F."/>
            <person name="Magnuson J."/>
            <person name="Mondo S."/>
            <person name="Nolan M."/>
            <person name="Ohm R."/>
            <person name="Pangilinan J."/>
            <person name="Park H.-J."/>
            <person name="Ramirez L."/>
            <person name="Alfaro M."/>
            <person name="Sun H."/>
            <person name="Tritt A."/>
            <person name="Yoshinaga Y."/>
            <person name="Zwiers L.-H."/>
            <person name="Turgeon B."/>
            <person name="Goodwin S."/>
            <person name="Spatafora J."/>
            <person name="Crous P."/>
            <person name="Grigoriev I."/>
        </authorList>
    </citation>
    <scope>NUCLEOTIDE SEQUENCE</scope>
    <source>
        <strain evidence="1">CBS 627.86</strain>
    </source>
</reference>
<dbReference type="OrthoDB" id="5419508at2759"/>
<dbReference type="EMBL" id="ML977341">
    <property type="protein sequence ID" value="KAF2109696.1"/>
    <property type="molecule type" value="Genomic_DNA"/>
</dbReference>
<proteinExistence type="predicted"/>
<organism evidence="1 2">
    <name type="scientific">Lophiotrema nucula</name>
    <dbReference type="NCBI Taxonomy" id="690887"/>
    <lineage>
        <taxon>Eukaryota</taxon>
        <taxon>Fungi</taxon>
        <taxon>Dikarya</taxon>
        <taxon>Ascomycota</taxon>
        <taxon>Pezizomycotina</taxon>
        <taxon>Dothideomycetes</taxon>
        <taxon>Pleosporomycetidae</taxon>
        <taxon>Pleosporales</taxon>
        <taxon>Lophiotremataceae</taxon>
        <taxon>Lophiotrema</taxon>
    </lineage>
</organism>
<evidence type="ECO:0000313" key="1">
    <source>
        <dbReference type="EMBL" id="KAF2109696.1"/>
    </source>
</evidence>
<sequence length="321" mass="36644">MALRPHYSIADVILDLPAAVSRDDLEAVDTGLPIKKVKYILLDIADDLISYDEEAGITPPTNDPHPFISVNFLSERLDNGKIGPKPLPALEALVNNTNEPAPEFPAQLGNRITLKTPENRPLEDFEDLYYSILARVKTLHQDISIRLNNGFCFLYDRVWQDGPTFEDFEVELDEMWTTLNDPALVKTLDDACRRNRAKALHQLITIQRDNGTITEKFAADLMRGLYGACYNEVPGLKWIGGWSPAMISALLGEKYRLLLAREAEEEKKEQEREKARQDFEVWSDIVQEYHGWLKEVARKTMMTECKVEGIRTVEVEFVDAY</sequence>